<comment type="function">
    <text evidence="14">Catalyzes the attachment of isoleucine to tRNA(Ile). As IleRS can inadvertently accommodate and process structurally similar amino acids such as valine, to avoid such errors it has two additional distinct tRNA(Ile)-dependent editing activities. One activity is designated as 'pretransfer' editing and involves the hydrolysis of activated Val-AMP. The other activity is designated 'posttransfer' editing and involves deacylation of mischarged Val-tRNA(Ile).</text>
</comment>
<protein>
    <recommendedName>
        <fullName evidence="5 16">Isoleucine--tRNA ligase</fullName>
        <ecNumber evidence="5 16">6.1.1.5</ecNumber>
    </recommendedName>
</protein>
<dbReference type="GO" id="GO:0046872">
    <property type="term" value="F:metal ion binding"/>
    <property type="evidence" value="ECO:0007669"/>
    <property type="project" value="UniProtKB-KW"/>
</dbReference>
<keyword evidence="7 17" id="KW-0436">Ligase</keyword>
<keyword evidence="10" id="KW-0862">Zinc</keyword>
<evidence type="ECO:0000256" key="12">
    <source>
        <dbReference type="ARBA" id="ARBA00022917"/>
    </source>
</evidence>
<evidence type="ECO:0000256" key="10">
    <source>
        <dbReference type="ARBA" id="ARBA00022833"/>
    </source>
</evidence>
<reference evidence="19 20" key="1">
    <citation type="journal article" date="2016" name="Nat. Commun.">
        <title>Thousands of microbial genomes shed light on interconnected biogeochemical processes in an aquifer system.</title>
        <authorList>
            <person name="Anantharaman K."/>
            <person name="Brown C.T."/>
            <person name="Hug L.A."/>
            <person name="Sharon I."/>
            <person name="Castelle C.J."/>
            <person name="Probst A.J."/>
            <person name="Thomas B.C."/>
            <person name="Singh A."/>
            <person name="Wilkins M.J."/>
            <person name="Karaoz U."/>
            <person name="Brodie E.L."/>
            <person name="Williams K.H."/>
            <person name="Hubbard S.S."/>
            <person name="Banfield J.F."/>
        </authorList>
    </citation>
    <scope>NUCLEOTIDE SEQUENCE [LARGE SCALE GENOMIC DNA]</scope>
</reference>
<dbReference type="GO" id="GO:0004822">
    <property type="term" value="F:isoleucine-tRNA ligase activity"/>
    <property type="evidence" value="ECO:0007669"/>
    <property type="project" value="UniProtKB-UniRule"/>
</dbReference>
<evidence type="ECO:0000256" key="17">
    <source>
        <dbReference type="RuleBase" id="RU363035"/>
    </source>
</evidence>
<dbReference type="PANTHER" id="PTHR42780">
    <property type="entry name" value="SOLEUCYL-TRNA SYNTHETASE"/>
    <property type="match status" value="1"/>
</dbReference>
<comment type="subcellular location">
    <subcellularLocation>
        <location evidence="2">Cytoplasm</location>
    </subcellularLocation>
</comment>
<evidence type="ECO:0000256" key="9">
    <source>
        <dbReference type="ARBA" id="ARBA00022741"/>
    </source>
</evidence>
<evidence type="ECO:0000256" key="11">
    <source>
        <dbReference type="ARBA" id="ARBA00022840"/>
    </source>
</evidence>
<feature type="non-terminal residue" evidence="19">
    <location>
        <position position="683"/>
    </location>
</feature>
<evidence type="ECO:0000256" key="1">
    <source>
        <dbReference type="ARBA" id="ARBA00001947"/>
    </source>
</evidence>
<evidence type="ECO:0000259" key="18">
    <source>
        <dbReference type="Pfam" id="PF00133"/>
    </source>
</evidence>
<evidence type="ECO:0000256" key="6">
    <source>
        <dbReference type="ARBA" id="ARBA00022490"/>
    </source>
</evidence>
<keyword evidence="12 17" id="KW-0648">Protein biosynthesis</keyword>
<dbReference type="GO" id="GO:0005524">
    <property type="term" value="F:ATP binding"/>
    <property type="evidence" value="ECO:0007669"/>
    <property type="project" value="UniProtKB-KW"/>
</dbReference>
<feature type="domain" description="Aminoacyl-tRNA synthetase class Ia" evidence="18">
    <location>
        <begin position="11"/>
        <end position="642"/>
    </location>
</feature>
<dbReference type="SUPFAM" id="SSF52374">
    <property type="entry name" value="Nucleotidylyl transferase"/>
    <property type="match status" value="1"/>
</dbReference>
<dbReference type="PANTHER" id="PTHR42780:SF1">
    <property type="entry name" value="ISOLEUCINE--TRNA LIGASE, CYTOPLASMIC"/>
    <property type="match status" value="1"/>
</dbReference>
<dbReference type="InterPro" id="IPR001412">
    <property type="entry name" value="aa-tRNA-synth_I_CS"/>
</dbReference>
<comment type="cofactor">
    <cofactor evidence="1">
        <name>Zn(2+)</name>
        <dbReference type="ChEBI" id="CHEBI:29105"/>
    </cofactor>
</comment>
<evidence type="ECO:0000256" key="15">
    <source>
        <dbReference type="ARBA" id="ARBA00048359"/>
    </source>
</evidence>
<evidence type="ECO:0000313" key="19">
    <source>
        <dbReference type="EMBL" id="OGH84683.1"/>
    </source>
</evidence>
<dbReference type="GO" id="GO:0005737">
    <property type="term" value="C:cytoplasm"/>
    <property type="evidence" value="ECO:0007669"/>
    <property type="project" value="UniProtKB-SubCell"/>
</dbReference>
<comment type="subunit">
    <text evidence="4">Monomer.</text>
</comment>
<evidence type="ECO:0000256" key="13">
    <source>
        <dbReference type="ARBA" id="ARBA00023146"/>
    </source>
</evidence>
<name>A0A1F6NLQ7_9BACT</name>
<dbReference type="InterPro" id="IPR014729">
    <property type="entry name" value="Rossmann-like_a/b/a_fold"/>
</dbReference>
<organism evidence="19 20">
    <name type="scientific">Candidatus Magasanikbacteria bacterium RIFOXYA2_FULL_44_8</name>
    <dbReference type="NCBI Taxonomy" id="1798696"/>
    <lineage>
        <taxon>Bacteria</taxon>
        <taxon>Candidatus Magasanikiibacteriota</taxon>
    </lineage>
</organism>
<evidence type="ECO:0000256" key="4">
    <source>
        <dbReference type="ARBA" id="ARBA00011245"/>
    </source>
</evidence>
<comment type="caution">
    <text evidence="19">The sequence shown here is derived from an EMBL/GenBank/DDBJ whole genome shotgun (WGS) entry which is preliminary data.</text>
</comment>
<dbReference type="EC" id="6.1.1.5" evidence="5 16"/>
<dbReference type="InterPro" id="IPR002301">
    <property type="entry name" value="Ile-tRNA-ligase"/>
</dbReference>
<dbReference type="Proteomes" id="UP000177803">
    <property type="component" value="Unassembled WGS sequence"/>
</dbReference>
<dbReference type="NCBIfam" id="TIGR00392">
    <property type="entry name" value="ileS"/>
    <property type="match status" value="1"/>
</dbReference>
<keyword evidence="9 17" id="KW-0547">Nucleotide-binding</keyword>
<dbReference type="FunFam" id="3.40.50.620:FF:000075">
    <property type="entry name" value="Isoleucine--tRNA ligase"/>
    <property type="match status" value="1"/>
</dbReference>
<evidence type="ECO:0000256" key="7">
    <source>
        <dbReference type="ARBA" id="ARBA00022598"/>
    </source>
</evidence>
<sequence length="683" mass="79491">MYNANEQENDILKYWAEHKCYEKSVSERPKNKPYVFYDGPPFATGLPHYGHILSSVIKDVVPRYWTMKGYKVRRRWGWDCHGMPIENIVEKELAISGKRDIEDKMGVEKFNDTCRSKVLTYTHEWKKMVDRIGRWVEFDNAYKTMDPTYMESVWWSLKTIWNKGLIYEGRKVLMYCPRCETPVSKAEIAMDNSYKDISEETTTVKFKVKDPKKHNLSGNAYILAWTTTPWTLPGNVALAVGEEIEYAVCTLDEGANLYICAKDRLETVFAGQTYQVEKIMLGKDLVGMEYEPLFNIAAVKDSGKKAWYVTSADFVTTSDGTGVVHTAVIYGEEDYNLGVKIDLPMVPLLDEKGHFNDAAPEFVRGQYFKKAEKAIKEDLESRGLMFKKENFVHSYPHCWRCDTQLFYNAISAWFIDIQKIKDRLIELNQKINWFPEHLKNGRFLNILETAPDWNISRNRYWATPLPFWKCECGHVECIGSVAELKQQATNFDKVYTTDKVEEMDLHKDKADKIKLKCEKCGGVMSRIPEVIDCWVESASMPFAEFHYPFENVDTFKSRFPGQYIAEYIAQTRAWFYYMHVMAVLLFDNISYENVVCTGNILNEKGEKLSKSKRNYTDPWIIIEQFGVDTLRYYLMSCPVMKADDVYFKVSEVKEAYNKVINLLWNVVEFYKMYAGEASNKVKA</sequence>
<keyword evidence="6" id="KW-0963">Cytoplasm</keyword>
<dbReference type="FunFam" id="3.40.50.620:FF:000063">
    <property type="entry name" value="Isoleucine--tRNA ligase"/>
    <property type="match status" value="1"/>
</dbReference>
<evidence type="ECO:0000256" key="16">
    <source>
        <dbReference type="NCBIfam" id="TIGR00392"/>
    </source>
</evidence>
<comment type="catalytic activity">
    <reaction evidence="15">
        <text>tRNA(Ile) + L-isoleucine + ATP = L-isoleucyl-tRNA(Ile) + AMP + diphosphate</text>
        <dbReference type="Rhea" id="RHEA:11060"/>
        <dbReference type="Rhea" id="RHEA-COMP:9666"/>
        <dbReference type="Rhea" id="RHEA-COMP:9695"/>
        <dbReference type="ChEBI" id="CHEBI:30616"/>
        <dbReference type="ChEBI" id="CHEBI:33019"/>
        <dbReference type="ChEBI" id="CHEBI:58045"/>
        <dbReference type="ChEBI" id="CHEBI:78442"/>
        <dbReference type="ChEBI" id="CHEBI:78528"/>
        <dbReference type="ChEBI" id="CHEBI:456215"/>
        <dbReference type="EC" id="6.1.1.5"/>
    </reaction>
</comment>
<dbReference type="InterPro" id="IPR002300">
    <property type="entry name" value="aa-tRNA-synth_Ia"/>
</dbReference>
<evidence type="ECO:0000256" key="5">
    <source>
        <dbReference type="ARBA" id="ARBA00013165"/>
    </source>
</evidence>
<dbReference type="SUPFAM" id="SSF50677">
    <property type="entry name" value="ValRS/IleRS/LeuRS editing domain"/>
    <property type="match status" value="1"/>
</dbReference>
<evidence type="ECO:0000256" key="3">
    <source>
        <dbReference type="ARBA" id="ARBA00007078"/>
    </source>
</evidence>
<dbReference type="Pfam" id="PF00133">
    <property type="entry name" value="tRNA-synt_1"/>
    <property type="match status" value="1"/>
</dbReference>
<dbReference type="InterPro" id="IPR009008">
    <property type="entry name" value="Val/Leu/Ile-tRNA-synth_edit"/>
</dbReference>
<keyword evidence="11 17" id="KW-0067">ATP-binding</keyword>
<keyword evidence="8" id="KW-0479">Metal-binding</keyword>
<dbReference type="PROSITE" id="PS00178">
    <property type="entry name" value="AA_TRNA_LIGASE_I"/>
    <property type="match status" value="1"/>
</dbReference>
<dbReference type="Gene3D" id="3.40.50.620">
    <property type="entry name" value="HUPs"/>
    <property type="match status" value="2"/>
</dbReference>
<gene>
    <name evidence="19" type="ORF">A2261_00010</name>
</gene>
<dbReference type="EMBL" id="MFQR01000006">
    <property type="protein sequence ID" value="OGH84683.1"/>
    <property type="molecule type" value="Genomic_DNA"/>
</dbReference>
<dbReference type="AlphaFoldDB" id="A0A1F6NLQ7"/>
<comment type="similarity">
    <text evidence="3">Belongs to the class-I aminoacyl-tRNA synthetase family. IleS type 2 subfamily.</text>
</comment>
<evidence type="ECO:0000256" key="8">
    <source>
        <dbReference type="ARBA" id="ARBA00022723"/>
    </source>
</evidence>
<dbReference type="InterPro" id="IPR023586">
    <property type="entry name" value="Ile-tRNA-ligase_type2"/>
</dbReference>
<evidence type="ECO:0000313" key="20">
    <source>
        <dbReference type="Proteomes" id="UP000177803"/>
    </source>
</evidence>
<keyword evidence="13 17" id="KW-0030">Aminoacyl-tRNA synthetase</keyword>
<dbReference type="PRINTS" id="PR00984">
    <property type="entry name" value="TRNASYNTHILE"/>
</dbReference>
<evidence type="ECO:0000256" key="2">
    <source>
        <dbReference type="ARBA" id="ARBA00004496"/>
    </source>
</evidence>
<dbReference type="CDD" id="cd00818">
    <property type="entry name" value="IleRS_core"/>
    <property type="match status" value="1"/>
</dbReference>
<accession>A0A1F6NLQ7</accession>
<dbReference type="GO" id="GO:0002161">
    <property type="term" value="F:aminoacyl-tRNA deacylase activity"/>
    <property type="evidence" value="ECO:0007669"/>
    <property type="project" value="InterPro"/>
</dbReference>
<dbReference type="GO" id="GO:0006428">
    <property type="term" value="P:isoleucyl-tRNA aminoacylation"/>
    <property type="evidence" value="ECO:0007669"/>
    <property type="project" value="UniProtKB-UniRule"/>
</dbReference>
<evidence type="ECO:0000256" key="14">
    <source>
        <dbReference type="ARBA" id="ARBA00025217"/>
    </source>
</evidence>
<proteinExistence type="inferred from homology"/>